<accession>A0AC59Y5E5</accession>
<sequence length="133" mass="14918">MYIDECILKLLNLKITKISIFGIKSFIQNNNSKHTKQYCICGHTTDTCMCAQLLSHGQLCDPTDCSLPAHGLSMDSLLCSWDYLSRNTAVGSHFLLQGIFLTQGSLLHLLRWKVDAFTTEPPGHTQKTSTDRK</sequence>
<dbReference type="Proteomes" id="UP001162501">
    <property type="component" value="Chromosome 10"/>
</dbReference>
<name>A0AC59Y5E5_RANTA</name>
<protein>
    <submittedName>
        <fullName evidence="1">Uncharacterized protein</fullName>
    </submittedName>
</protein>
<dbReference type="EMBL" id="OX596094">
    <property type="protein sequence ID" value="CAM9378663.1"/>
    <property type="molecule type" value="Genomic_DNA"/>
</dbReference>
<evidence type="ECO:0000313" key="2">
    <source>
        <dbReference type="Proteomes" id="UP001162501"/>
    </source>
</evidence>
<reference evidence="1" key="2">
    <citation type="submission" date="2025-03" db="EMBL/GenBank/DDBJ databases">
        <authorList>
            <consortium name="ELIXIR-Norway"/>
            <consortium name="Elixir Norway"/>
        </authorList>
    </citation>
    <scope>NUCLEOTIDE SEQUENCE</scope>
</reference>
<organism evidence="1 2">
    <name type="scientific">Rangifer tarandus platyrhynchus</name>
    <name type="common">Svalbard reindeer</name>
    <dbReference type="NCBI Taxonomy" id="3082113"/>
    <lineage>
        <taxon>Eukaryota</taxon>
        <taxon>Metazoa</taxon>
        <taxon>Chordata</taxon>
        <taxon>Craniata</taxon>
        <taxon>Vertebrata</taxon>
        <taxon>Euteleostomi</taxon>
        <taxon>Mammalia</taxon>
        <taxon>Eutheria</taxon>
        <taxon>Laurasiatheria</taxon>
        <taxon>Artiodactyla</taxon>
        <taxon>Ruminantia</taxon>
        <taxon>Pecora</taxon>
        <taxon>Cervidae</taxon>
        <taxon>Odocoileinae</taxon>
        <taxon>Rangifer</taxon>
    </lineage>
</organism>
<reference evidence="1" key="1">
    <citation type="submission" date="2023-05" db="EMBL/GenBank/DDBJ databases">
        <authorList>
            <consortium name="ELIXIR-Norway"/>
        </authorList>
    </citation>
    <scope>NUCLEOTIDE SEQUENCE</scope>
</reference>
<gene>
    <name evidence="1" type="ORF">MRATA1EN22A_LOCUS1690</name>
</gene>
<proteinExistence type="predicted"/>
<evidence type="ECO:0000313" key="1">
    <source>
        <dbReference type="EMBL" id="CAM9378663.1"/>
    </source>
</evidence>